<dbReference type="AlphaFoldDB" id="A0A098CV30"/>
<evidence type="ECO:0000256" key="6">
    <source>
        <dbReference type="ARBA" id="ARBA00023010"/>
    </source>
</evidence>
<keyword evidence="3 8" id="KW-0812">Transmembrane</keyword>
<dbReference type="NCBIfam" id="TIGR00964">
    <property type="entry name" value="secE_bact"/>
    <property type="match status" value="1"/>
</dbReference>
<dbReference type="EMBL" id="BLXU01000002">
    <property type="protein sequence ID" value="GFO51194.1"/>
    <property type="molecule type" value="Genomic_DNA"/>
</dbReference>
<evidence type="ECO:0000313" key="13">
    <source>
        <dbReference type="EMBL" id="WEA13843.1"/>
    </source>
</evidence>
<dbReference type="Proteomes" id="UP000504756">
    <property type="component" value="Unassembled WGS sequence"/>
</dbReference>
<reference evidence="11 14" key="1">
    <citation type="submission" date="2016-10" db="EMBL/GenBank/DDBJ databases">
        <authorList>
            <person name="de Groot N.N."/>
        </authorList>
    </citation>
    <scope>NUCLEOTIDE SEQUENCE [LARGE SCALE GENOMIC DNA]</scope>
    <source>
        <strain evidence="11 14">M79</strain>
    </source>
</reference>
<reference evidence="10" key="5">
    <citation type="submission" date="2023-04" db="EMBL/GenBank/DDBJ databases">
        <title>Genomic analysis of Lactococcus garvieae isolates.</title>
        <authorList>
            <person name="Zhanghang C."/>
        </authorList>
    </citation>
    <scope>NUCLEOTIDE SEQUENCE</scope>
    <source>
        <strain evidence="10">ZB-1</strain>
    </source>
</reference>
<dbReference type="InterPro" id="IPR038379">
    <property type="entry name" value="SecE_sf"/>
</dbReference>
<evidence type="ECO:0000256" key="4">
    <source>
        <dbReference type="ARBA" id="ARBA00022927"/>
    </source>
</evidence>
<evidence type="ECO:0000313" key="15">
    <source>
        <dbReference type="Proteomes" id="UP000504756"/>
    </source>
</evidence>
<comment type="subcellular location">
    <subcellularLocation>
        <location evidence="1">Membrane</location>
    </subcellularLocation>
</comment>
<keyword evidence="7 8" id="KW-0472">Membrane</keyword>
<evidence type="ECO:0000313" key="14">
    <source>
        <dbReference type="Proteomes" id="UP000181969"/>
    </source>
</evidence>
<dbReference type="Proteomes" id="UP001217324">
    <property type="component" value="Chromosome"/>
</dbReference>
<dbReference type="GO" id="GO:0016020">
    <property type="term" value="C:membrane"/>
    <property type="evidence" value="ECO:0007669"/>
    <property type="project" value="UniProtKB-SubCell"/>
</dbReference>
<evidence type="ECO:0000313" key="11">
    <source>
        <dbReference type="EMBL" id="SFL26451.1"/>
    </source>
</evidence>
<dbReference type="Proteomes" id="UP000181969">
    <property type="component" value="Unassembled WGS sequence"/>
</dbReference>
<dbReference type="Proteomes" id="UP001164042">
    <property type="component" value="Chromosome"/>
</dbReference>
<dbReference type="GO" id="GO:0006886">
    <property type="term" value="P:intracellular protein transport"/>
    <property type="evidence" value="ECO:0007669"/>
    <property type="project" value="InterPro"/>
</dbReference>
<dbReference type="OMA" id="ISVMEYT"/>
<keyword evidence="5 8" id="KW-1133">Transmembrane helix</keyword>
<dbReference type="PATRIC" id="fig|1363.32.peg.1044"/>
<evidence type="ECO:0000313" key="12">
    <source>
        <dbReference type="EMBL" id="UYT10531.1"/>
    </source>
</evidence>
<dbReference type="InterPro" id="IPR005807">
    <property type="entry name" value="SecE_bac"/>
</dbReference>
<evidence type="ECO:0000256" key="7">
    <source>
        <dbReference type="ARBA" id="ARBA00023136"/>
    </source>
</evidence>
<evidence type="ECO:0000256" key="2">
    <source>
        <dbReference type="ARBA" id="ARBA00022448"/>
    </source>
</evidence>
<evidence type="ECO:0000256" key="3">
    <source>
        <dbReference type="ARBA" id="ARBA00022692"/>
    </source>
</evidence>
<keyword evidence="4" id="KW-0653">Protein transport</keyword>
<keyword evidence="6" id="KW-0811">Translocation</keyword>
<dbReference type="Pfam" id="PF00584">
    <property type="entry name" value="SecE"/>
    <property type="match status" value="1"/>
</dbReference>
<dbReference type="Proteomes" id="UP001157396">
    <property type="component" value="Unassembled WGS sequence"/>
</dbReference>
<gene>
    <name evidence="9" type="primary">secE</name>
    <name evidence="9" type="ORF">ikelab_04690</name>
    <name evidence="12" type="ORF">OF801_00910</name>
    <name evidence="13" type="ORF">PWF74_10230</name>
    <name evidence="10" type="ORF">QHR29_05015</name>
    <name evidence="11" type="ORF">SAMN05216438_103133</name>
</gene>
<keyword evidence="2" id="KW-0813">Transport</keyword>
<evidence type="ECO:0000313" key="9">
    <source>
        <dbReference type="EMBL" id="GFO51194.1"/>
    </source>
</evidence>
<dbReference type="EMBL" id="CP118627">
    <property type="protein sequence ID" value="WEA13843.1"/>
    <property type="molecule type" value="Genomic_DNA"/>
</dbReference>
<evidence type="ECO:0000256" key="5">
    <source>
        <dbReference type="ARBA" id="ARBA00022989"/>
    </source>
</evidence>
<organism evidence="9 15">
    <name type="scientific">Lactococcus garvieae</name>
    <dbReference type="NCBI Taxonomy" id="1363"/>
    <lineage>
        <taxon>Bacteria</taxon>
        <taxon>Bacillati</taxon>
        <taxon>Bacillota</taxon>
        <taxon>Bacilli</taxon>
        <taxon>Lactobacillales</taxon>
        <taxon>Streptococcaceae</taxon>
        <taxon>Lactococcus</taxon>
    </lineage>
</organism>
<sequence length="65" mass="7751">MFKFIGSVVKEMKLTTWPTRKQSVIDFFMVIEYTVFFLIFLMIFDWVTQNGITSAVQHLLPFVRN</sequence>
<dbReference type="GO" id="GO:0009306">
    <property type="term" value="P:protein secretion"/>
    <property type="evidence" value="ECO:0007669"/>
    <property type="project" value="InterPro"/>
</dbReference>
<feature type="transmembrane region" description="Helical" evidence="8">
    <location>
        <begin position="24"/>
        <end position="44"/>
    </location>
</feature>
<proteinExistence type="predicted"/>
<dbReference type="GO" id="GO:0008320">
    <property type="term" value="F:protein transmembrane transporter activity"/>
    <property type="evidence" value="ECO:0007669"/>
    <property type="project" value="InterPro"/>
</dbReference>
<dbReference type="EMBL" id="FOTJ01000003">
    <property type="protein sequence ID" value="SFL26451.1"/>
    <property type="molecule type" value="Genomic_DNA"/>
</dbReference>
<accession>A0A098CV30</accession>
<dbReference type="eggNOG" id="COG0690">
    <property type="taxonomic scope" value="Bacteria"/>
</dbReference>
<dbReference type="EMBL" id="CP109635">
    <property type="protein sequence ID" value="UYT10531.1"/>
    <property type="molecule type" value="Genomic_DNA"/>
</dbReference>
<dbReference type="RefSeq" id="WP_003133731.1">
    <property type="nucleotide sequence ID" value="NZ_AP026069.1"/>
</dbReference>
<reference evidence="9 15" key="2">
    <citation type="submission" date="2020-06" db="EMBL/GenBank/DDBJ databases">
        <title>Draft genome sequence of Lactic acid bacteria from Okinawan-style tofu.</title>
        <authorList>
            <person name="Takara I."/>
            <person name="Ikematsu S."/>
        </authorList>
    </citation>
    <scope>NUCLEOTIDE SEQUENCE [LARGE SCALE GENOMIC DNA]</scope>
    <source>
        <strain evidence="9">Lg38</strain>
        <strain evidence="15">lg38</strain>
    </source>
</reference>
<dbReference type="OrthoDB" id="9813233at2"/>
<dbReference type="GO" id="GO:0006605">
    <property type="term" value="P:protein targeting"/>
    <property type="evidence" value="ECO:0007669"/>
    <property type="project" value="InterPro"/>
</dbReference>
<name>A0A098CV30_9LACT</name>
<dbReference type="GeneID" id="75142925"/>
<dbReference type="GeneID" id="89494646"/>
<protein>
    <submittedName>
        <fullName evidence="9">Preprotein translocase subunit SecE</fullName>
    </submittedName>
</protein>
<evidence type="ECO:0000313" key="10">
    <source>
        <dbReference type="EMBL" id="MDH7959823.1"/>
    </source>
</evidence>
<dbReference type="InterPro" id="IPR001901">
    <property type="entry name" value="Translocase_SecE/Sec61-g"/>
</dbReference>
<dbReference type="EMBL" id="JARYTV010000003">
    <property type="protein sequence ID" value="MDH7959823.1"/>
    <property type="molecule type" value="Genomic_DNA"/>
</dbReference>
<evidence type="ECO:0000256" key="1">
    <source>
        <dbReference type="ARBA" id="ARBA00004370"/>
    </source>
</evidence>
<dbReference type="Gene3D" id="1.20.5.1030">
    <property type="entry name" value="Preprotein translocase secy subunit"/>
    <property type="match status" value="1"/>
</dbReference>
<reference evidence="12" key="3">
    <citation type="submission" date="2022-10" db="EMBL/GenBank/DDBJ databases">
        <title>Genome assembly of Lactococcus garvieae isolates from cricket gut.</title>
        <authorList>
            <person name="Luecke A.R."/>
            <person name="Brown A.M.V."/>
            <person name="Wakeman C.A."/>
        </authorList>
    </citation>
    <scope>NUCLEOTIDE SEQUENCE</scope>
    <source>
        <strain evidence="12">Alexii-11_2</strain>
    </source>
</reference>
<reference evidence="13" key="4">
    <citation type="submission" date="2023-02" db="EMBL/GenBank/DDBJ databases">
        <title>Comparative genomics and fermentation flavor characterization of five lactic acid bacteria reveal flavor biosynthesis metabolic pathways in fermented muskmelon puree.</title>
        <authorList>
            <person name="Yuan L."/>
            <person name="Li M."/>
            <person name="Xu X."/>
            <person name="Lao F."/>
            <person name="Wu J."/>
        </authorList>
    </citation>
    <scope>NUCLEOTIDE SEQUENCE</scope>
    <source>
        <strain evidence="13">Pa-2</strain>
    </source>
</reference>
<evidence type="ECO:0000256" key="8">
    <source>
        <dbReference type="SAM" id="Phobius"/>
    </source>
</evidence>